<evidence type="ECO:0000313" key="1">
    <source>
        <dbReference type="EMBL" id="KAF9735160.1"/>
    </source>
</evidence>
<reference evidence="1" key="1">
    <citation type="journal article" date="2020" name="Mol. Plant Microbe Interact.">
        <title>Genome Sequence of the Biocontrol Agent Coniothyrium minitans strain Conio (IMI 134523).</title>
        <authorList>
            <person name="Patel D."/>
            <person name="Shittu T.A."/>
            <person name="Baroncelli R."/>
            <person name="Muthumeenakshi S."/>
            <person name="Osborne T.H."/>
            <person name="Janganan T.K."/>
            <person name="Sreenivasaprasad S."/>
        </authorList>
    </citation>
    <scope>NUCLEOTIDE SEQUENCE</scope>
    <source>
        <strain evidence="1">Conio</strain>
    </source>
</reference>
<evidence type="ECO:0000313" key="2">
    <source>
        <dbReference type="Proteomes" id="UP000756921"/>
    </source>
</evidence>
<gene>
    <name evidence="1" type="ORF">PMIN01_06565</name>
</gene>
<dbReference type="Proteomes" id="UP000756921">
    <property type="component" value="Unassembled WGS sequence"/>
</dbReference>
<dbReference type="AlphaFoldDB" id="A0A9P6KQJ2"/>
<name>A0A9P6KQJ2_9PLEO</name>
<keyword evidence="2" id="KW-1185">Reference proteome</keyword>
<sequence>MICQIKVSPVRPLGNRGGRSTLDTLHCRIPNISLDKEAVAERCLFLPSKYLPKHGEASEVGSKRTSLRSAD</sequence>
<comment type="caution">
    <text evidence="1">The sequence shown here is derived from an EMBL/GenBank/DDBJ whole genome shotgun (WGS) entry which is preliminary data.</text>
</comment>
<proteinExistence type="predicted"/>
<organism evidence="1 2">
    <name type="scientific">Paraphaeosphaeria minitans</name>
    <dbReference type="NCBI Taxonomy" id="565426"/>
    <lineage>
        <taxon>Eukaryota</taxon>
        <taxon>Fungi</taxon>
        <taxon>Dikarya</taxon>
        <taxon>Ascomycota</taxon>
        <taxon>Pezizomycotina</taxon>
        <taxon>Dothideomycetes</taxon>
        <taxon>Pleosporomycetidae</taxon>
        <taxon>Pleosporales</taxon>
        <taxon>Massarineae</taxon>
        <taxon>Didymosphaeriaceae</taxon>
        <taxon>Paraphaeosphaeria</taxon>
    </lineage>
</organism>
<dbReference type="EMBL" id="WJXW01000006">
    <property type="protein sequence ID" value="KAF9735160.1"/>
    <property type="molecule type" value="Genomic_DNA"/>
</dbReference>
<accession>A0A9P6KQJ2</accession>
<protein>
    <submittedName>
        <fullName evidence="1">Uncharacterized protein</fullName>
    </submittedName>
</protein>